<gene>
    <name evidence="4" type="primary">msrA</name>
    <name evidence="6" type="ORF">ATO7_15352</name>
</gene>
<dbReference type="SUPFAM" id="SSF55068">
    <property type="entry name" value="Peptide methionine sulfoxide reductase"/>
    <property type="match status" value="1"/>
</dbReference>
<dbReference type="InterPro" id="IPR002569">
    <property type="entry name" value="Met_Sox_Rdtase_MsrA_dom"/>
</dbReference>
<evidence type="ECO:0000313" key="7">
    <source>
        <dbReference type="Proteomes" id="UP000192342"/>
    </source>
</evidence>
<name>A0A1Y1SAT9_9GAMM</name>
<dbReference type="EC" id="1.8.4.11" evidence="4"/>
<proteinExistence type="inferred from homology"/>
<dbReference type="AlphaFoldDB" id="A0A1Y1SAT9"/>
<dbReference type="STRING" id="1317117.ATO7_15352"/>
<evidence type="ECO:0000256" key="4">
    <source>
        <dbReference type="HAMAP-Rule" id="MF_01401"/>
    </source>
</evidence>
<accession>A0A1Y1SAT9</accession>
<comment type="caution">
    <text evidence="6">The sequence shown here is derived from an EMBL/GenBank/DDBJ whole genome shotgun (WGS) entry which is preliminary data.</text>
</comment>
<feature type="domain" description="Peptide methionine sulphoxide reductase MsrA" evidence="5">
    <location>
        <begin position="39"/>
        <end position="191"/>
    </location>
</feature>
<reference evidence="6 7" key="1">
    <citation type="submission" date="2013-04" db="EMBL/GenBank/DDBJ databases">
        <title>Oceanococcus atlanticus 22II-S10r2 Genome Sequencing.</title>
        <authorList>
            <person name="Lai Q."/>
            <person name="Li G."/>
            <person name="Shao Z."/>
        </authorList>
    </citation>
    <scope>NUCLEOTIDE SEQUENCE [LARGE SCALE GENOMIC DNA]</scope>
    <source>
        <strain evidence="6 7">22II-S10r2</strain>
    </source>
</reference>
<dbReference type="PANTHER" id="PTHR43774">
    <property type="entry name" value="PEPTIDE METHIONINE SULFOXIDE REDUCTASE"/>
    <property type="match status" value="1"/>
</dbReference>
<comment type="catalytic activity">
    <reaction evidence="2 4">
        <text>L-methionyl-[protein] + [thioredoxin]-disulfide + H2O = L-methionyl-(S)-S-oxide-[protein] + [thioredoxin]-dithiol</text>
        <dbReference type="Rhea" id="RHEA:14217"/>
        <dbReference type="Rhea" id="RHEA-COMP:10698"/>
        <dbReference type="Rhea" id="RHEA-COMP:10700"/>
        <dbReference type="Rhea" id="RHEA-COMP:12313"/>
        <dbReference type="Rhea" id="RHEA-COMP:12315"/>
        <dbReference type="ChEBI" id="CHEBI:15377"/>
        <dbReference type="ChEBI" id="CHEBI:16044"/>
        <dbReference type="ChEBI" id="CHEBI:29950"/>
        <dbReference type="ChEBI" id="CHEBI:44120"/>
        <dbReference type="ChEBI" id="CHEBI:50058"/>
        <dbReference type="EC" id="1.8.4.11"/>
    </reaction>
</comment>
<protein>
    <recommendedName>
        <fullName evidence="4">Peptide methionine sulfoxide reductase MsrA</fullName>
        <shortName evidence="4">Protein-methionine-S-oxide reductase</shortName>
        <ecNumber evidence="4">1.8.4.11</ecNumber>
    </recommendedName>
    <alternativeName>
        <fullName evidence="4">Peptide-methionine (S)-S-oxide reductase</fullName>
        <shortName evidence="4">Peptide Met(O) reductase</shortName>
    </alternativeName>
</protein>
<evidence type="ECO:0000256" key="1">
    <source>
        <dbReference type="ARBA" id="ARBA00023002"/>
    </source>
</evidence>
<evidence type="ECO:0000259" key="5">
    <source>
        <dbReference type="Pfam" id="PF01625"/>
    </source>
</evidence>
<dbReference type="Pfam" id="PF01625">
    <property type="entry name" value="PMSR"/>
    <property type="match status" value="1"/>
</dbReference>
<keyword evidence="1 4" id="KW-0560">Oxidoreductase</keyword>
<dbReference type="PANTHER" id="PTHR43774:SF1">
    <property type="entry name" value="PEPTIDE METHIONINE SULFOXIDE REDUCTASE MSRA 2"/>
    <property type="match status" value="1"/>
</dbReference>
<dbReference type="EMBL" id="AQQV01000005">
    <property type="protein sequence ID" value="ORE85172.1"/>
    <property type="molecule type" value="Genomic_DNA"/>
</dbReference>
<dbReference type="NCBIfam" id="TIGR00401">
    <property type="entry name" value="msrA"/>
    <property type="match status" value="1"/>
</dbReference>
<dbReference type="Gene3D" id="3.30.1060.10">
    <property type="entry name" value="Peptide methionine sulphoxide reductase MsrA"/>
    <property type="match status" value="1"/>
</dbReference>
<dbReference type="InterPro" id="IPR036509">
    <property type="entry name" value="Met_Sox_Rdtase_MsrA_sf"/>
</dbReference>
<comment type="catalytic activity">
    <reaction evidence="3 4">
        <text>[thioredoxin]-disulfide + L-methionine + H2O = L-methionine (S)-S-oxide + [thioredoxin]-dithiol</text>
        <dbReference type="Rhea" id="RHEA:19993"/>
        <dbReference type="Rhea" id="RHEA-COMP:10698"/>
        <dbReference type="Rhea" id="RHEA-COMP:10700"/>
        <dbReference type="ChEBI" id="CHEBI:15377"/>
        <dbReference type="ChEBI" id="CHEBI:29950"/>
        <dbReference type="ChEBI" id="CHEBI:50058"/>
        <dbReference type="ChEBI" id="CHEBI:57844"/>
        <dbReference type="ChEBI" id="CHEBI:58772"/>
        <dbReference type="EC" id="1.8.4.11"/>
    </reaction>
</comment>
<dbReference type="GO" id="GO:0033744">
    <property type="term" value="F:L-methionine:thioredoxin-disulfide S-oxidoreductase activity"/>
    <property type="evidence" value="ECO:0007669"/>
    <property type="project" value="RHEA"/>
</dbReference>
<dbReference type="Proteomes" id="UP000192342">
    <property type="component" value="Unassembled WGS sequence"/>
</dbReference>
<keyword evidence="7" id="KW-1185">Reference proteome</keyword>
<evidence type="ECO:0000313" key="6">
    <source>
        <dbReference type="EMBL" id="ORE85172.1"/>
    </source>
</evidence>
<comment type="similarity">
    <text evidence="4">Belongs to the MsrA Met sulfoxide reductase family.</text>
</comment>
<evidence type="ECO:0000256" key="3">
    <source>
        <dbReference type="ARBA" id="ARBA00048782"/>
    </source>
</evidence>
<comment type="function">
    <text evidence="4">Has an important function as a repair enzyme for proteins that have been inactivated by oxidation. Catalyzes the reversible oxidation-reduction of methionine sulfoxide in proteins to methionine.</text>
</comment>
<feature type="active site" evidence="4">
    <location>
        <position position="46"/>
    </location>
</feature>
<dbReference type="HAMAP" id="MF_01401">
    <property type="entry name" value="MsrA"/>
    <property type="match status" value="1"/>
</dbReference>
<sequence>MHAKRYKTMLCELPPKDVLTAADAFPDPLLDQVPEGEQEIVLAGGCFWCVEAVYLKVAGVIRVESGYAGGDPSRADYRSVCTGLTGHAEVVRIRYDSTRTSLGQLLKVFFAVAHDPTQLNRQGNDRGTQYRSAVFFANDEQRQVVRAYIDQLDAAGKFSSPIVTTLEPLKQFHPAEDYHQNYAALNPGQPYIQAVALPKVDKLKQVFADKLKGSD</sequence>
<dbReference type="GO" id="GO:0008113">
    <property type="term" value="F:peptide-methionine (S)-S-oxide reductase activity"/>
    <property type="evidence" value="ECO:0007669"/>
    <property type="project" value="UniProtKB-UniRule"/>
</dbReference>
<organism evidence="6 7">
    <name type="scientific">Oceanococcus atlanticus</name>
    <dbReference type="NCBI Taxonomy" id="1317117"/>
    <lineage>
        <taxon>Bacteria</taxon>
        <taxon>Pseudomonadati</taxon>
        <taxon>Pseudomonadota</taxon>
        <taxon>Gammaproteobacteria</taxon>
        <taxon>Chromatiales</taxon>
        <taxon>Oceanococcaceae</taxon>
        <taxon>Oceanococcus</taxon>
    </lineage>
</organism>
<evidence type="ECO:0000256" key="2">
    <source>
        <dbReference type="ARBA" id="ARBA00047806"/>
    </source>
</evidence>